<dbReference type="RefSeq" id="WP_135202652.1">
    <property type="nucleotide sequence ID" value="NZ_SPVG01000170.1"/>
</dbReference>
<evidence type="ECO:0000259" key="1">
    <source>
        <dbReference type="Pfam" id="PF06722"/>
    </source>
</evidence>
<dbReference type="Pfam" id="PF06722">
    <property type="entry name" value="EryCIII-like_C"/>
    <property type="match status" value="1"/>
</dbReference>
<reference evidence="2 3" key="1">
    <citation type="submission" date="2019-03" db="EMBL/GenBank/DDBJ databases">
        <title>Draft Genome Sequence of Duganella callidus sp. nov., a Novel Duganella Species Isolated from Cultivated Soil.</title>
        <authorList>
            <person name="Raths R."/>
            <person name="Peta V."/>
            <person name="Bucking H."/>
        </authorList>
    </citation>
    <scope>NUCLEOTIDE SEQUENCE [LARGE SCALE GENOMIC DNA]</scope>
    <source>
        <strain evidence="2 3">DN04</strain>
    </source>
</reference>
<sequence>MQTQKILFYAEAVTLAHVARLLALAQTMDRGRYALHFACADGYEFCFRDTDYTRWRVDSISSQQFLGALAAGQPVYDEATLSRYVEADRQLLAQVRPDVVVGDFRLSLSVSARLAQVPYIALSNAYWSPYVDVRYTVPSLPMTRVLPIALADPLFRLAQPLAFALHARPLNRVRRKYGLPSLGPDLRRIYTDADHTAYMDVPELFPAHDLPAHHSYLGPVMWAPPIAPPDWWTTLPDERATVYVTLGSSGQGRLLPLVLDALAPLPVQVLAATAGNIRLDHVPDNARVADYLPGDAAARRAALVICNGGSPTSQQALAAGVPVLGIAGNLDQFLNMQALVRAGAGRLLRADRLSAAAVQAAATAMLDQPPYARAAQEIAGVFAQTAPGLSLERLIGQLARPPR</sequence>
<dbReference type="AlphaFoldDB" id="A0A4Y9SBJ8"/>
<protein>
    <submittedName>
        <fullName evidence="2">Glycosyl transferase family 1</fullName>
    </submittedName>
</protein>
<keyword evidence="2" id="KW-0808">Transferase</keyword>
<dbReference type="Gene3D" id="3.40.50.2000">
    <property type="entry name" value="Glycogen Phosphorylase B"/>
    <property type="match status" value="2"/>
</dbReference>
<evidence type="ECO:0000313" key="3">
    <source>
        <dbReference type="Proteomes" id="UP000297729"/>
    </source>
</evidence>
<dbReference type="SUPFAM" id="SSF53756">
    <property type="entry name" value="UDP-Glycosyltransferase/glycogen phosphorylase"/>
    <property type="match status" value="1"/>
</dbReference>
<comment type="caution">
    <text evidence="2">The sequence shown here is derived from an EMBL/GenBank/DDBJ whole genome shotgun (WGS) entry which is preliminary data.</text>
</comment>
<evidence type="ECO:0000313" key="2">
    <source>
        <dbReference type="EMBL" id="TFW19283.1"/>
    </source>
</evidence>
<name>A0A4Y9SBJ8_9BURK</name>
<dbReference type="PANTHER" id="PTHR21015:SF22">
    <property type="entry name" value="GLYCOSYLTRANSFERASE"/>
    <property type="match status" value="1"/>
</dbReference>
<organism evidence="2 3">
    <name type="scientific">Duganella callida</name>
    <dbReference type="NCBI Taxonomy" id="2561932"/>
    <lineage>
        <taxon>Bacteria</taxon>
        <taxon>Pseudomonadati</taxon>
        <taxon>Pseudomonadota</taxon>
        <taxon>Betaproteobacteria</taxon>
        <taxon>Burkholderiales</taxon>
        <taxon>Oxalobacteraceae</taxon>
        <taxon>Telluria group</taxon>
        <taxon>Duganella</taxon>
    </lineage>
</organism>
<accession>A0A4Y9SBJ8</accession>
<dbReference type="InterPro" id="IPR010610">
    <property type="entry name" value="EryCIII-like_C"/>
</dbReference>
<proteinExistence type="predicted"/>
<keyword evidence="3" id="KW-1185">Reference proteome</keyword>
<dbReference type="FunFam" id="3.40.50.2000:FF:000072">
    <property type="entry name" value="Glycosyl transferase"/>
    <property type="match status" value="1"/>
</dbReference>
<dbReference type="OrthoDB" id="6620093at2"/>
<dbReference type="Proteomes" id="UP000297729">
    <property type="component" value="Unassembled WGS sequence"/>
</dbReference>
<dbReference type="PANTHER" id="PTHR21015">
    <property type="entry name" value="UDP-N-ACETYLGLUCOSAMINE--N-ACETYLMURAMYL-(PENTAPEPTIDE) PYROPHOSPHORYL-UNDECAPRENOL N-ACETYLGLUCOSAMINE TRANSFERASE 1"/>
    <property type="match status" value="1"/>
</dbReference>
<feature type="domain" description="Erythromycin biosynthesis protein CIII-like C-terminal" evidence="1">
    <location>
        <begin position="258"/>
        <end position="380"/>
    </location>
</feature>
<dbReference type="EMBL" id="SPVG01000170">
    <property type="protein sequence ID" value="TFW19283.1"/>
    <property type="molecule type" value="Genomic_DNA"/>
</dbReference>
<dbReference type="GO" id="GO:0016758">
    <property type="term" value="F:hexosyltransferase activity"/>
    <property type="evidence" value="ECO:0007669"/>
    <property type="project" value="UniProtKB-ARBA"/>
</dbReference>
<gene>
    <name evidence="2" type="ORF">E4L98_16530</name>
</gene>